<proteinExistence type="predicted"/>
<sequence>MESLLTGDVLSITKRRRKDDQPPNMVPLRKSRKSRQLSMFLMMPVDIGSEIYSLLHPLDLLRVARTTKLLRTCLMSRSARFIWKRALSGVDGLPDCPPDMSEPEYAHLMFDPHCNYCSTERSQIIIWLTRKRVCRACFIMHYQRTERIRYSHEFITLPSQVWRFAQLTGSIIHKSWFTPVTRRDGPVQIANLDLLRNLVNSFSILPHNPGAHEQWLKEVEDNYERRMKNTEMAKLWFDDQPRKRSEELAEVRRKRQEAIIEKLTNAGWGEEISKMSPHLLSEHKLVRVSNHLTSRVWKNIEGPMTAFMEDIKAERLERLRLEIVTKRRQLFRKYLESSCLFSRVPVVEASQFEPIRDLIENSPIDYNLTTTDFEPFQCSLVAFSGDWAASKEPTLLQLVQKSLVAPLVPTVLKLATTFFQYSLFDEPIHAQDVLIHPSLFQRNWQPSAALQRLFQDFNQATWNLGNRLSFHEPAFLAAQAVLASCNVRPPYHLTAAEMDRWNPLLECTSCYSTINGRLIMTWKQAVRFRLQF</sequence>
<comment type="caution">
    <text evidence="2">The sequence shown here is derived from an EMBL/GenBank/DDBJ whole genome shotgun (WGS) entry which is preliminary data.</text>
</comment>
<organism evidence="2 3">
    <name type="scientific">Collybia nuda</name>
    <dbReference type="NCBI Taxonomy" id="64659"/>
    <lineage>
        <taxon>Eukaryota</taxon>
        <taxon>Fungi</taxon>
        <taxon>Dikarya</taxon>
        <taxon>Basidiomycota</taxon>
        <taxon>Agaricomycotina</taxon>
        <taxon>Agaricomycetes</taxon>
        <taxon>Agaricomycetidae</taxon>
        <taxon>Agaricales</taxon>
        <taxon>Tricholomatineae</taxon>
        <taxon>Clitocybaceae</taxon>
        <taxon>Collybia</taxon>
    </lineage>
</organism>
<gene>
    <name evidence="2" type="ORF">BDZ94DRAFT_1306244</name>
</gene>
<dbReference type="AlphaFoldDB" id="A0A9P6CHI2"/>
<evidence type="ECO:0000313" key="3">
    <source>
        <dbReference type="Proteomes" id="UP000807353"/>
    </source>
</evidence>
<evidence type="ECO:0000259" key="1">
    <source>
        <dbReference type="PROSITE" id="PS50181"/>
    </source>
</evidence>
<reference evidence="2" key="1">
    <citation type="submission" date="2020-11" db="EMBL/GenBank/DDBJ databases">
        <authorList>
            <consortium name="DOE Joint Genome Institute"/>
            <person name="Ahrendt S."/>
            <person name="Riley R."/>
            <person name="Andreopoulos W."/>
            <person name="Labutti K."/>
            <person name="Pangilinan J."/>
            <person name="Ruiz-Duenas F.J."/>
            <person name="Barrasa J.M."/>
            <person name="Sanchez-Garcia M."/>
            <person name="Camarero S."/>
            <person name="Miyauchi S."/>
            <person name="Serrano A."/>
            <person name="Linde D."/>
            <person name="Babiker R."/>
            <person name="Drula E."/>
            <person name="Ayuso-Fernandez I."/>
            <person name="Pacheco R."/>
            <person name="Padilla G."/>
            <person name="Ferreira P."/>
            <person name="Barriuso J."/>
            <person name="Kellner H."/>
            <person name="Castanera R."/>
            <person name="Alfaro M."/>
            <person name="Ramirez L."/>
            <person name="Pisabarro A.G."/>
            <person name="Kuo A."/>
            <person name="Tritt A."/>
            <person name="Lipzen A."/>
            <person name="He G."/>
            <person name="Yan M."/>
            <person name="Ng V."/>
            <person name="Cullen D."/>
            <person name="Martin F."/>
            <person name="Rosso M.-N."/>
            <person name="Henrissat B."/>
            <person name="Hibbett D."/>
            <person name="Martinez A.T."/>
            <person name="Grigoriev I.V."/>
        </authorList>
    </citation>
    <scope>NUCLEOTIDE SEQUENCE</scope>
    <source>
        <strain evidence="2">CBS 247.69</strain>
    </source>
</reference>
<dbReference type="InterPro" id="IPR001810">
    <property type="entry name" value="F-box_dom"/>
</dbReference>
<accession>A0A9P6CHI2</accession>
<evidence type="ECO:0000313" key="2">
    <source>
        <dbReference type="EMBL" id="KAF9466237.1"/>
    </source>
</evidence>
<dbReference type="InterPro" id="IPR036047">
    <property type="entry name" value="F-box-like_dom_sf"/>
</dbReference>
<name>A0A9P6CHI2_9AGAR</name>
<protein>
    <recommendedName>
        <fullName evidence="1">F-box domain-containing protein</fullName>
    </recommendedName>
</protein>
<dbReference type="PROSITE" id="PS50181">
    <property type="entry name" value="FBOX"/>
    <property type="match status" value="1"/>
</dbReference>
<keyword evidence="3" id="KW-1185">Reference proteome</keyword>
<dbReference type="OrthoDB" id="2322499at2759"/>
<dbReference type="Proteomes" id="UP000807353">
    <property type="component" value="Unassembled WGS sequence"/>
</dbReference>
<dbReference type="SUPFAM" id="SSF81383">
    <property type="entry name" value="F-box domain"/>
    <property type="match status" value="1"/>
</dbReference>
<feature type="domain" description="F-box" evidence="1">
    <location>
        <begin position="37"/>
        <end position="86"/>
    </location>
</feature>
<dbReference type="EMBL" id="MU150242">
    <property type="protein sequence ID" value="KAF9466237.1"/>
    <property type="molecule type" value="Genomic_DNA"/>
</dbReference>